<gene>
    <name evidence="2" type="ORF">DCC35_15995</name>
</gene>
<organism evidence="2 3">
    <name type="scientific">Mangrovivirga cuniculi</name>
    <dbReference type="NCBI Taxonomy" id="2715131"/>
    <lineage>
        <taxon>Bacteria</taxon>
        <taxon>Pseudomonadati</taxon>
        <taxon>Bacteroidota</taxon>
        <taxon>Cytophagia</taxon>
        <taxon>Cytophagales</taxon>
        <taxon>Mangrovivirgaceae</taxon>
        <taxon>Mangrovivirga</taxon>
    </lineage>
</organism>
<protein>
    <recommendedName>
        <fullName evidence="4">Right handed beta helix domain-containing protein</fullName>
    </recommendedName>
</protein>
<dbReference type="EMBL" id="CP028923">
    <property type="protein sequence ID" value="QCK16134.1"/>
    <property type="molecule type" value="Genomic_DNA"/>
</dbReference>
<feature type="chain" id="PRO_5020377131" description="Right handed beta helix domain-containing protein" evidence="1">
    <location>
        <begin position="29"/>
        <end position="417"/>
    </location>
</feature>
<feature type="signal peptide" evidence="1">
    <location>
        <begin position="1"/>
        <end position="28"/>
    </location>
</feature>
<dbReference type="AlphaFoldDB" id="A0A4D7K5P7"/>
<dbReference type="KEGG" id="fpf:DCC35_15995"/>
<evidence type="ECO:0000313" key="3">
    <source>
        <dbReference type="Proteomes" id="UP000298616"/>
    </source>
</evidence>
<evidence type="ECO:0008006" key="4">
    <source>
        <dbReference type="Google" id="ProtNLM"/>
    </source>
</evidence>
<name>A0A4D7K5P7_9BACT</name>
<dbReference type="Proteomes" id="UP000298616">
    <property type="component" value="Chromosome"/>
</dbReference>
<sequence>MKSFQLFTRHLSPLACLLSLIVIISCNDDDGDPAPGTTDAVVINEDINTELTLENINPEQGQCDYIIDGFLQVNADLIIQPGVCVVFTANSGLFINVDGSIQAIGTAAAPITLTGESRTPGYWRGLQVRANDVRNELNHVTVEYAGSDFLATYGTNIKINGGVAVEGASGWNGSLKVLNSTIQNNTGYGLIVEHGTLLRDFGSNNFMNNTEAAVRIDADNVGAIDGQSTFSNNSFDGIEINASGSPIHDIVNDATWQALSNGAVYRVEQSIDVEATLTIMPGTIIEFEANKTMYFKQDFSGPNDGIIIAKGTASEPITFTGAAKTAGYWMGLVIHSNSVLNEMDHCIVEYGGSDQYDSGIANILLTRDGAYDAPDLIVTNSTISNSAGCGIYVETVDSDFTNTDNTFTANSSGNICN</sequence>
<keyword evidence="1" id="KW-0732">Signal</keyword>
<evidence type="ECO:0000313" key="2">
    <source>
        <dbReference type="EMBL" id="QCK16134.1"/>
    </source>
</evidence>
<dbReference type="RefSeq" id="WP_137091729.1">
    <property type="nucleotide sequence ID" value="NZ_CP028923.1"/>
</dbReference>
<reference evidence="2 3" key="1">
    <citation type="submission" date="2018-04" db="EMBL/GenBank/DDBJ databases">
        <title>Complete genome uncultured novel isolate.</title>
        <authorList>
            <person name="Merlino G."/>
        </authorList>
    </citation>
    <scope>NUCLEOTIDE SEQUENCE [LARGE SCALE GENOMIC DNA]</scope>
    <source>
        <strain evidence="3">R1DC9</strain>
    </source>
</reference>
<dbReference type="SUPFAM" id="SSF51126">
    <property type="entry name" value="Pectin lyase-like"/>
    <property type="match status" value="1"/>
</dbReference>
<dbReference type="OrthoDB" id="1466733at2"/>
<proteinExistence type="predicted"/>
<accession>A0A4D7K5P7</accession>
<dbReference type="PROSITE" id="PS51257">
    <property type="entry name" value="PROKAR_LIPOPROTEIN"/>
    <property type="match status" value="1"/>
</dbReference>
<dbReference type="InterPro" id="IPR011050">
    <property type="entry name" value="Pectin_lyase_fold/virulence"/>
</dbReference>
<keyword evidence="3" id="KW-1185">Reference proteome</keyword>
<dbReference type="InterPro" id="IPR006626">
    <property type="entry name" value="PbH1"/>
</dbReference>
<evidence type="ECO:0000256" key="1">
    <source>
        <dbReference type="SAM" id="SignalP"/>
    </source>
</evidence>
<dbReference type="SMART" id="SM00710">
    <property type="entry name" value="PbH1"/>
    <property type="match status" value="2"/>
</dbReference>